<dbReference type="RefSeq" id="XP_001732528.1">
    <property type="nucleotide sequence ID" value="XM_001732476.1"/>
</dbReference>
<dbReference type="Proteomes" id="UP000008837">
    <property type="component" value="Unassembled WGS sequence"/>
</dbReference>
<dbReference type="PANTHER" id="PTHR12461">
    <property type="entry name" value="HYPOXIA-INDUCIBLE FACTOR 1 ALPHA INHIBITOR-RELATED"/>
    <property type="match status" value="1"/>
</dbReference>
<dbReference type="SMART" id="SM00558">
    <property type="entry name" value="JmjC"/>
    <property type="match status" value="1"/>
</dbReference>
<dbReference type="OMA" id="VPDYCYI"/>
<comment type="caution">
    <text evidence="3">The sequence shown here is derived from an EMBL/GenBank/DDBJ whole genome shotgun (WGS) entry which is preliminary data.</text>
</comment>
<dbReference type="KEGG" id="mgl:MGL_0303"/>
<dbReference type="Gene3D" id="2.60.120.650">
    <property type="entry name" value="Cupin"/>
    <property type="match status" value="1"/>
</dbReference>
<feature type="domain" description="JmjC" evidence="2">
    <location>
        <begin position="234"/>
        <end position="454"/>
    </location>
</feature>
<keyword evidence="4" id="KW-1185">Reference proteome</keyword>
<dbReference type="Pfam" id="PF13621">
    <property type="entry name" value="Cupin_8"/>
    <property type="match status" value="1"/>
</dbReference>
<dbReference type="InterPro" id="IPR041667">
    <property type="entry name" value="Cupin_8"/>
</dbReference>
<dbReference type="AlphaFoldDB" id="A8PSR4"/>
<dbReference type="STRING" id="425265.A8PSR4"/>
<evidence type="ECO:0000259" key="2">
    <source>
        <dbReference type="PROSITE" id="PS51184"/>
    </source>
</evidence>
<accession>A8PSR4</accession>
<gene>
    <name evidence="3" type="ORF">MGL_0303</name>
</gene>
<dbReference type="InterPro" id="IPR003347">
    <property type="entry name" value="JmjC_dom"/>
</dbReference>
<dbReference type="EMBL" id="AAYY01000001">
    <property type="protein sequence ID" value="EDP45314.1"/>
    <property type="molecule type" value="Genomic_DNA"/>
</dbReference>
<dbReference type="VEuPathDB" id="FungiDB:MGL_0303"/>
<proteinExistence type="predicted"/>
<dbReference type="PANTHER" id="PTHR12461:SF94">
    <property type="entry name" value="JMJC DOMAIN-CONTAINING PROTEIN"/>
    <property type="match status" value="1"/>
</dbReference>
<protein>
    <recommendedName>
        <fullName evidence="2">JmjC domain-containing protein</fullName>
    </recommendedName>
</protein>
<name>A8PSR4_MALGO</name>
<evidence type="ECO:0000256" key="1">
    <source>
        <dbReference type="SAM" id="MobiDB-lite"/>
    </source>
</evidence>
<sequence>MYVVEVCSSVIRPQCEERFLIYRYTDVPVAWRALHTDAILISSAATVLLTQCESACTRRFLEARVRDLDLALIMSGTPGHEREGWVHSLIAELQQHLLIPDNQRHGKSRKYNTVVDSVRKPMFDAAAKQCIHECERLPSRSEFLSFCPSGKSTSYPYGHPFIVRGFAKDWPAITRWRDGEDLCRRAGPGRVVPVERGDKYTDSDWGQLIVPWREFLRRIGWMDDCGDHSPNERLYLAQHSLHTQFPWLLHDILVPDYVYTCPPVPLYMPERASDDMDPIISVWLGPESTVSPAHTDPYYNCYVQVVGHKHVWVAPPNMTDEMQVYAAASDGKKHVLMSKERTQTTATTSEDGESTDSDDMDMFTQLMNNTSQVDVFSSTPLPTGFVQNVVPHAQHAELHPGDMLFMPPLWWHALQSTSKVRIVSGTTTETNRIEFFRVILVLKTHACERSMHSM</sequence>
<feature type="region of interest" description="Disordered" evidence="1">
    <location>
        <begin position="339"/>
        <end position="358"/>
    </location>
</feature>
<reference evidence="3 4" key="1">
    <citation type="journal article" date="2007" name="Proc. Natl. Acad. Sci. U.S.A.">
        <title>Dandruff-associated Malassezia genomes reveal convergent and divergent virulence traits shared with plant and human fungal pathogens.</title>
        <authorList>
            <person name="Xu J."/>
            <person name="Saunders C.W."/>
            <person name="Hu P."/>
            <person name="Grant R.A."/>
            <person name="Boekhout T."/>
            <person name="Kuramae E.E."/>
            <person name="Kronstad J.W."/>
            <person name="Deangelis Y.M."/>
            <person name="Reeder N.L."/>
            <person name="Johnstone K.R."/>
            <person name="Leland M."/>
            <person name="Fieno A.M."/>
            <person name="Begley W.M."/>
            <person name="Sun Y."/>
            <person name="Lacey M.P."/>
            <person name="Chaudhary T."/>
            <person name="Keough T."/>
            <person name="Chu L."/>
            <person name="Sears R."/>
            <person name="Yuan B."/>
            <person name="Dawson T.L.Jr."/>
        </authorList>
    </citation>
    <scope>NUCLEOTIDE SEQUENCE [LARGE SCALE GENOMIC DNA]</scope>
    <source>
        <strain evidence="4">ATCC MYA-4612 / CBS 7966</strain>
    </source>
</reference>
<dbReference type="GeneID" id="5856834"/>
<dbReference type="OrthoDB" id="47172at2759"/>
<evidence type="ECO:0000313" key="3">
    <source>
        <dbReference type="EMBL" id="EDP45314.1"/>
    </source>
</evidence>
<dbReference type="InParanoid" id="A8PSR4"/>
<dbReference type="PROSITE" id="PS51184">
    <property type="entry name" value="JMJC"/>
    <property type="match status" value="1"/>
</dbReference>
<evidence type="ECO:0000313" key="4">
    <source>
        <dbReference type="Proteomes" id="UP000008837"/>
    </source>
</evidence>
<dbReference type="SUPFAM" id="SSF51197">
    <property type="entry name" value="Clavaminate synthase-like"/>
    <property type="match status" value="1"/>
</dbReference>
<organism evidence="3 4">
    <name type="scientific">Malassezia globosa (strain ATCC MYA-4612 / CBS 7966)</name>
    <name type="common">Dandruff-associated fungus</name>
    <dbReference type="NCBI Taxonomy" id="425265"/>
    <lineage>
        <taxon>Eukaryota</taxon>
        <taxon>Fungi</taxon>
        <taxon>Dikarya</taxon>
        <taxon>Basidiomycota</taxon>
        <taxon>Ustilaginomycotina</taxon>
        <taxon>Malasseziomycetes</taxon>
        <taxon>Malasseziales</taxon>
        <taxon>Malasseziaceae</taxon>
        <taxon>Malassezia</taxon>
    </lineage>
</organism>